<keyword evidence="3" id="KW-1185">Reference proteome</keyword>
<dbReference type="AlphaFoldDB" id="A0A1B8ZK01"/>
<dbReference type="Proteomes" id="UP000092651">
    <property type="component" value="Unassembled WGS sequence"/>
</dbReference>
<dbReference type="Gene3D" id="1.10.30.50">
    <property type="match status" value="1"/>
</dbReference>
<dbReference type="RefSeq" id="WP_065394166.1">
    <property type="nucleotide sequence ID" value="NZ_MAYH01000023.1"/>
</dbReference>
<sequence>MLYINEYSEALNFYKETVPCWLKVKIHGKKPSKKGEKRTCDYCKRTDCKNLKTKLHQHTFSKRVKDFFTLDVIDQLLMNEPHLLVDLDDKFDKENFSKDDREALYSLFKESGYKTYFQTNNGKQFLNHLNRSTCTYCNRNYTLSITSKYASAQLDHWFPKDKFPILALSFYNLIPACSSCNHMKGSTDKNKDWWRGEALSNLLHPYFAESNHKFKFDFNFDKNTKKLFVLFRDIEGNKTLKTLKFNLIEDIYQAHAQLELKDLYDLRKKYPQNYLKYLLDKLHEKEPSEAEKYRLLFNIEKNEEDYHKRPFSKFKNDIIEKLLSL</sequence>
<dbReference type="GO" id="GO:0003676">
    <property type="term" value="F:nucleic acid binding"/>
    <property type="evidence" value="ECO:0007669"/>
    <property type="project" value="InterPro"/>
</dbReference>
<organism evidence="2 3">
    <name type="scientific">Chryseobacterium artocarpi</name>
    <dbReference type="NCBI Taxonomy" id="1414727"/>
    <lineage>
        <taxon>Bacteria</taxon>
        <taxon>Pseudomonadati</taxon>
        <taxon>Bacteroidota</taxon>
        <taxon>Flavobacteriia</taxon>
        <taxon>Flavobacteriales</taxon>
        <taxon>Weeksellaceae</taxon>
        <taxon>Chryseobacterium group</taxon>
        <taxon>Chryseobacterium</taxon>
    </lineage>
</organism>
<evidence type="ECO:0000313" key="3">
    <source>
        <dbReference type="Proteomes" id="UP000092651"/>
    </source>
</evidence>
<dbReference type="InterPro" id="IPR002711">
    <property type="entry name" value="HNH"/>
</dbReference>
<name>A0A1B8ZK01_9FLAO</name>
<proteinExistence type="predicted"/>
<gene>
    <name evidence="2" type="ORF">BBI01_07175</name>
</gene>
<dbReference type="Pfam" id="PF01844">
    <property type="entry name" value="HNH"/>
    <property type="match status" value="1"/>
</dbReference>
<comment type="caution">
    <text evidence="2">The sequence shown here is derived from an EMBL/GenBank/DDBJ whole genome shotgun (WGS) entry which is preliminary data.</text>
</comment>
<dbReference type="GO" id="GO:0008270">
    <property type="term" value="F:zinc ion binding"/>
    <property type="evidence" value="ECO:0007669"/>
    <property type="project" value="InterPro"/>
</dbReference>
<dbReference type="EMBL" id="MAYH01000023">
    <property type="protein sequence ID" value="OCA71932.1"/>
    <property type="molecule type" value="Genomic_DNA"/>
</dbReference>
<dbReference type="OrthoDB" id="9816185at2"/>
<evidence type="ECO:0000313" key="2">
    <source>
        <dbReference type="EMBL" id="OCA71932.1"/>
    </source>
</evidence>
<evidence type="ECO:0000259" key="1">
    <source>
        <dbReference type="Pfam" id="PF01844"/>
    </source>
</evidence>
<feature type="domain" description="HNH" evidence="1">
    <location>
        <begin position="134"/>
        <end position="186"/>
    </location>
</feature>
<accession>A0A1B8ZK01</accession>
<reference evidence="2 3" key="1">
    <citation type="submission" date="2016-07" db="EMBL/GenBank/DDBJ databases">
        <authorList>
            <person name="Jeong J.-J."/>
            <person name="Kim D.W."/>
            <person name="Sang M.K."/>
            <person name="Choi I.-G."/>
            <person name="Kim K.D."/>
        </authorList>
    </citation>
    <scope>NUCLEOTIDE SEQUENCE [LARGE SCALE GENOMIC DNA]</scope>
    <source>
        <strain evidence="2 3">UTM-3</strain>
    </source>
</reference>
<dbReference type="GO" id="GO:0004519">
    <property type="term" value="F:endonuclease activity"/>
    <property type="evidence" value="ECO:0007669"/>
    <property type="project" value="InterPro"/>
</dbReference>
<protein>
    <recommendedName>
        <fullName evidence="1">HNH domain-containing protein</fullName>
    </recommendedName>
</protein>